<gene>
    <name evidence="2" type="ORF">Lysil_1384</name>
</gene>
<feature type="transmembrane region" description="Helical" evidence="1">
    <location>
        <begin position="41"/>
        <end position="59"/>
    </location>
</feature>
<dbReference type="AlphaFoldDB" id="A0A2K1Q3Y7"/>
<protein>
    <submittedName>
        <fullName evidence="2">Uncharacterized protein</fullName>
    </submittedName>
</protein>
<evidence type="ECO:0000313" key="2">
    <source>
        <dbReference type="EMBL" id="PNS09755.1"/>
    </source>
</evidence>
<name>A0A2K1Q3Y7_9GAMM</name>
<keyword evidence="1" id="KW-0812">Transmembrane</keyword>
<evidence type="ECO:0000313" key="3">
    <source>
        <dbReference type="Proteomes" id="UP000236220"/>
    </source>
</evidence>
<keyword evidence="1" id="KW-1133">Transmembrane helix</keyword>
<sequence>MALTKEQGIAAIDALADENKKQRTKFDLLARRRELINPPMRWRLTYFCFLLAVFCSFLLFFRKGIAFFIVIFMMSLAIFFGAWQKRIGPELREIEAQLKQFT</sequence>
<feature type="transmembrane region" description="Helical" evidence="1">
    <location>
        <begin position="65"/>
        <end position="83"/>
    </location>
</feature>
<comment type="caution">
    <text evidence="2">The sequence shown here is derived from an EMBL/GenBank/DDBJ whole genome shotgun (WGS) entry which is preliminary data.</text>
</comment>
<dbReference type="EMBL" id="NPZB01000001">
    <property type="protein sequence ID" value="PNS09755.1"/>
    <property type="molecule type" value="Genomic_DNA"/>
</dbReference>
<dbReference type="Proteomes" id="UP000236220">
    <property type="component" value="Unassembled WGS sequence"/>
</dbReference>
<accession>A0A2K1Q3Y7</accession>
<proteinExistence type="predicted"/>
<dbReference type="RefSeq" id="WP_129588384.1">
    <property type="nucleotide sequence ID" value="NZ_NPZB01000001.1"/>
</dbReference>
<evidence type="ECO:0000256" key="1">
    <source>
        <dbReference type="SAM" id="Phobius"/>
    </source>
</evidence>
<organism evidence="2 3">
    <name type="scientific">Solilutibacter silvestris</name>
    <dbReference type="NCBI Taxonomy" id="1645665"/>
    <lineage>
        <taxon>Bacteria</taxon>
        <taxon>Pseudomonadati</taxon>
        <taxon>Pseudomonadota</taxon>
        <taxon>Gammaproteobacteria</taxon>
        <taxon>Lysobacterales</taxon>
        <taxon>Lysobacteraceae</taxon>
        <taxon>Solilutibacter</taxon>
    </lineage>
</organism>
<keyword evidence="3" id="KW-1185">Reference proteome</keyword>
<reference evidence="2 3" key="1">
    <citation type="submission" date="2017-08" db="EMBL/GenBank/DDBJ databases">
        <title>Lysobacter sylvestris genome.</title>
        <authorList>
            <person name="Zhang D.-C."/>
            <person name="Albuquerque L."/>
            <person name="Franca L."/>
            <person name="Froufe H.J.C."/>
            <person name="Barroso C."/>
            <person name="Egas C."/>
            <person name="Da Costa M."/>
            <person name="Margesin R."/>
        </authorList>
    </citation>
    <scope>NUCLEOTIDE SEQUENCE [LARGE SCALE GENOMIC DNA]</scope>
    <source>
        <strain evidence="2 3">AM20-91</strain>
    </source>
</reference>
<keyword evidence="1" id="KW-0472">Membrane</keyword>